<evidence type="ECO:0000259" key="2">
    <source>
        <dbReference type="Pfam" id="PF01682"/>
    </source>
</evidence>
<dbReference type="InterPro" id="IPR002602">
    <property type="entry name" value="DB"/>
</dbReference>
<organism evidence="3 4">
    <name type="scientific">Steinernema carpocapsae</name>
    <name type="common">Entomopathogenic nematode</name>
    <dbReference type="NCBI Taxonomy" id="34508"/>
    <lineage>
        <taxon>Eukaryota</taxon>
        <taxon>Metazoa</taxon>
        <taxon>Ecdysozoa</taxon>
        <taxon>Nematoda</taxon>
        <taxon>Chromadorea</taxon>
        <taxon>Rhabditida</taxon>
        <taxon>Tylenchina</taxon>
        <taxon>Panagrolaimomorpha</taxon>
        <taxon>Strongyloidoidea</taxon>
        <taxon>Steinernematidae</taxon>
        <taxon>Steinernema</taxon>
    </lineage>
</organism>
<feature type="chain" id="PRO_5020507589" description="Domain of unknown function DB domain-containing protein" evidence="1">
    <location>
        <begin position="24"/>
        <end position="226"/>
    </location>
</feature>
<dbReference type="Pfam" id="PF01682">
    <property type="entry name" value="DB"/>
    <property type="match status" value="1"/>
</dbReference>
<feature type="domain" description="Domain of unknown function DB" evidence="2">
    <location>
        <begin position="95"/>
        <end position="197"/>
    </location>
</feature>
<dbReference type="PANTHER" id="PTHR46705">
    <property type="entry name" value="PROTEIN CBG09805"/>
    <property type="match status" value="1"/>
</dbReference>
<reference evidence="3 4" key="2">
    <citation type="journal article" date="2019" name="G3 (Bethesda)">
        <title>Hybrid Assembly of the Genome of the Entomopathogenic Nematode Steinernema carpocapsae Identifies the X-Chromosome.</title>
        <authorList>
            <person name="Serra L."/>
            <person name="Macchietto M."/>
            <person name="Macias-Munoz A."/>
            <person name="McGill C.J."/>
            <person name="Rodriguez I.M."/>
            <person name="Rodriguez B."/>
            <person name="Murad R."/>
            <person name="Mortazavi A."/>
        </authorList>
    </citation>
    <scope>NUCLEOTIDE SEQUENCE [LARGE SCALE GENOMIC DNA]</scope>
    <source>
        <strain evidence="3 4">ALL</strain>
    </source>
</reference>
<evidence type="ECO:0000313" key="4">
    <source>
        <dbReference type="Proteomes" id="UP000298663"/>
    </source>
</evidence>
<accession>A0A4U5LWR1</accession>
<dbReference type="AlphaFoldDB" id="A0A4U5LWR1"/>
<evidence type="ECO:0000256" key="1">
    <source>
        <dbReference type="SAM" id="SignalP"/>
    </source>
</evidence>
<dbReference type="PANTHER" id="PTHR46705:SF9">
    <property type="entry name" value="DOMAIN OF UNKNOWN FUNCTION DB DOMAIN-CONTAINING PROTEIN"/>
    <property type="match status" value="1"/>
</dbReference>
<keyword evidence="4" id="KW-1185">Reference proteome</keyword>
<proteinExistence type="predicted"/>
<dbReference type="STRING" id="34508.A0A4U5LWR1"/>
<comment type="caution">
    <text evidence="3">The sequence shown here is derived from an EMBL/GenBank/DDBJ whole genome shotgun (WGS) entry which is preliminary data.</text>
</comment>
<protein>
    <recommendedName>
        <fullName evidence="2">Domain of unknown function DB domain-containing protein</fullName>
    </recommendedName>
</protein>
<evidence type="ECO:0000313" key="3">
    <source>
        <dbReference type="EMBL" id="TKR60627.1"/>
    </source>
</evidence>
<feature type="signal peptide" evidence="1">
    <location>
        <begin position="1"/>
        <end position="23"/>
    </location>
</feature>
<dbReference type="EMBL" id="AZBU02000011">
    <property type="protein sequence ID" value="TKR60627.1"/>
    <property type="molecule type" value="Genomic_DNA"/>
</dbReference>
<name>A0A4U5LWR1_STECR</name>
<reference evidence="3 4" key="1">
    <citation type="journal article" date="2015" name="Genome Biol.">
        <title>Comparative genomics of Steinernema reveals deeply conserved gene regulatory networks.</title>
        <authorList>
            <person name="Dillman A.R."/>
            <person name="Macchietto M."/>
            <person name="Porter C.F."/>
            <person name="Rogers A."/>
            <person name="Williams B."/>
            <person name="Antoshechkin I."/>
            <person name="Lee M.M."/>
            <person name="Goodwin Z."/>
            <person name="Lu X."/>
            <person name="Lewis E.E."/>
            <person name="Goodrich-Blair H."/>
            <person name="Stock S.P."/>
            <person name="Adams B.J."/>
            <person name="Sternberg P.W."/>
            <person name="Mortazavi A."/>
        </authorList>
    </citation>
    <scope>NUCLEOTIDE SEQUENCE [LARGE SCALE GENOMIC DNA]</scope>
    <source>
        <strain evidence="3 4">ALL</strain>
    </source>
</reference>
<keyword evidence="1" id="KW-0732">Signal</keyword>
<gene>
    <name evidence="3" type="ORF">L596_027848</name>
</gene>
<dbReference type="OrthoDB" id="5843172at2759"/>
<dbReference type="Proteomes" id="UP000298663">
    <property type="component" value="Unassembled WGS sequence"/>
</dbReference>
<sequence length="226" mass="24415">MVLNRAFVLFAVWAVLLPSVVDACFALGGCGFGLGGLGLGGCYPGCGRYCSAKAKGTKTLSASKTLPSDNPNDVEGLPEGKPRFNLGPDGHFKQCCEESGVPASCMDKCSYSTYTTTSLRNVFLRIDSCPMEAASAIHFCASQGKDHSRCCQQRGVGATSAGNKCLLFCEQPKENATRLDFSYMPCYDTFEEMKVCFWHEAIRSTGTNLEDAFGGAETNREPEEWN</sequence>